<accession>A0A4C1W431</accession>
<evidence type="ECO:0000313" key="11">
    <source>
        <dbReference type="EMBL" id="GBP46286.1"/>
    </source>
</evidence>
<feature type="domain" description="C2H2-type" evidence="10">
    <location>
        <begin position="217"/>
        <end position="239"/>
    </location>
</feature>
<gene>
    <name evidence="11" type="primary">ZNF680</name>
    <name evidence="11" type="ORF">EVAR_30417_1</name>
</gene>
<reference evidence="11 12" key="1">
    <citation type="journal article" date="2019" name="Commun. Biol.">
        <title>The bagworm genome reveals a unique fibroin gene that provides high tensile strength.</title>
        <authorList>
            <person name="Kono N."/>
            <person name="Nakamura H."/>
            <person name="Ohtoshi R."/>
            <person name="Tomita M."/>
            <person name="Numata K."/>
            <person name="Arakawa K."/>
        </authorList>
    </citation>
    <scope>NUCLEOTIDE SEQUENCE [LARGE SCALE GENOMIC DNA]</scope>
</reference>
<evidence type="ECO:0000256" key="4">
    <source>
        <dbReference type="ARBA" id="ARBA00022771"/>
    </source>
</evidence>
<evidence type="ECO:0000256" key="7">
    <source>
        <dbReference type="ARBA" id="ARBA00023242"/>
    </source>
</evidence>
<dbReference type="GO" id="GO:0003677">
    <property type="term" value="F:DNA binding"/>
    <property type="evidence" value="ECO:0007669"/>
    <property type="project" value="UniProtKB-KW"/>
</dbReference>
<dbReference type="PROSITE" id="PS50157">
    <property type="entry name" value="ZINC_FINGER_C2H2_2"/>
    <property type="match status" value="4"/>
</dbReference>
<keyword evidence="5" id="KW-0862">Zinc</keyword>
<dbReference type="InterPro" id="IPR036236">
    <property type="entry name" value="Znf_C2H2_sf"/>
</dbReference>
<dbReference type="Proteomes" id="UP000299102">
    <property type="component" value="Unassembled WGS sequence"/>
</dbReference>
<dbReference type="GO" id="GO:0005634">
    <property type="term" value="C:nucleus"/>
    <property type="evidence" value="ECO:0007669"/>
    <property type="project" value="UniProtKB-SubCell"/>
</dbReference>
<dbReference type="InterPro" id="IPR050331">
    <property type="entry name" value="Zinc_finger"/>
</dbReference>
<evidence type="ECO:0000259" key="10">
    <source>
        <dbReference type="PROSITE" id="PS50157"/>
    </source>
</evidence>
<evidence type="ECO:0000256" key="6">
    <source>
        <dbReference type="ARBA" id="ARBA00023125"/>
    </source>
</evidence>
<keyword evidence="12" id="KW-1185">Reference proteome</keyword>
<sequence>MFQPCDLTKGRISHRATLTKAQNVLMKCDLSRRRSCPTPRPPAKCQSEQRATPGPAVWAGKCPTKLQVSVDFIEHISTKKSLLVSQNLSVIDCAIDISLNNTELPIKSEIAEESYDTKKELDIQDYKNDIELDIPVYCKDDYNKNNPSPGSSKSDDELLLFGVTRKEEQQTCKNEFTVSKKRKVYEDFADIIILSKEQQLEELESRKNSLNYLNSPYKCNKCYKGFLEDITFKNHMVRHEEYSGEFTCEICQIRCETKRKLRSHCISTHERKYECRECGHMSNTCNQAPEHEKWHKGHTYSCEICGQVFRKSTTCLSHVRLRHPTQHVCDVCGDSFIGAHGLTMHKRRAHKNTLEEAASLDGYCADCDFWFASKRALDGHFSASAKHSGDNQFCHNCRICGDAYETEETLRAHYKTHAPAGGMAKCDQVLIKPYHLWIEHGVVKTGRGASALTLVLCYKARYGALEVRCAILQREKVRSPPPPRAPQGEVRGQEHSLRNVREEMHRECDVGPCRVYKLTQRKSLAVRT</sequence>
<proteinExistence type="predicted"/>
<dbReference type="OrthoDB" id="654211at2759"/>
<comment type="caution">
    <text evidence="11">The sequence shown here is derived from an EMBL/GenBank/DDBJ whole genome shotgun (WGS) entry which is preliminary data.</text>
</comment>
<organism evidence="11 12">
    <name type="scientific">Eumeta variegata</name>
    <name type="common">Bagworm moth</name>
    <name type="synonym">Eumeta japonica</name>
    <dbReference type="NCBI Taxonomy" id="151549"/>
    <lineage>
        <taxon>Eukaryota</taxon>
        <taxon>Metazoa</taxon>
        <taxon>Ecdysozoa</taxon>
        <taxon>Arthropoda</taxon>
        <taxon>Hexapoda</taxon>
        <taxon>Insecta</taxon>
        <taxon>Pterygota</taxon>
        <taxon>Neoptera</taxon>
        <taxon>Endopterygota</taxon>
        <taxon>Lepidoptera</taxon>
        <taxon>Glossata</taxon>
        <taxon>Ditrysia</taxon>
        <taxon>Tineoidea</taxon>
        <taxon>Psychidae</taxon>
        <taxon>Oiketicinae</taxon>
        <taxon>Eumeta</taxon>
    </lineage>
</organism>
<dbReference type="EMBL" id="BGZK01000480">
    <property type="protein sequence ID" value="GBP46286.1"/>
    <property type="molecule type" value="Genomic_DNA"/>
</dbReference>
<evidence type="ECO:0000256" key="9">
    <source>
        <dbReference type="SAM" id="MobiDB-lite"/>
    </source>
</evidence>
<keyword evidence="4 8" id="KW-0863">Zinc-finger</keyword>
<keyword evidence="2" id="KW-0479">Metal-binding</keyword>
<protein>
    <submittedName>
        <fullName evidence="11">Zinc finger protein 680</fullName>
    </submittedName>
</protein>
<feature type="region of interest" description="Disordered" evidence="9">
    <location>
        <begin position="477"/>
        <end position="496"/>
    </location>
</feature>
<dbReference type="PANTHER" id="PTHR16515">
    <property type="entry name" value="PR DOMAIN ZINC FINGER PROTEIN"/>
    <property type="match status" value="1"/>
</dbReference>
<evidence type="ECO:0000256" key="8">
    <source>
        <dbReference type="PROSITE-ProRule" id="PRU00042"/>
    </source>
</evidence>
<dbReference type="PANTHER" id="PTHR16515:SF49">
    <property type="entry name" value="GASTRULA ZINC FINGER PROTEIN XLCGF49.1-LIKE-RELATED"/>
    <property type="match status" value="1"/>
</dbReference>
<keyword evidence="6" id="KW-0238">DNA-binding</keyword>
<keyword evidence="7" id="KW-0539">Nucleus</keyword>
<dbReference type="Gene3D" id="3.30.160.60">
    <property type="entry name" value="Classic Zinc Finger"/>
    <property type="match status" value="3"/>
</dbReference>
<dbReference type="AlphaFoldDB" id="A0A4C1W431"/>
<dbReference type="GO" id="GO:0008270">
    <property type="term" value="F:zinc ion binding"/>
    <property type="evidence" value="ECO:0007669"/>
    <property type="project" value="UniProtKB-KW"/>
</dbReference>
<evidence type="ECO:0000256" key="3">
    <source>
        <dbReference type="ARBA" id="ARBA00022737"/>
    </source>
</evidence>
<feature type="domain" description="C2H2-type" evidence="10">
    <location>
        <begin position="327"/>
        <end position="355"/>
    </location>
</feature>
<dbReference type="PROSITE" id="PS00028">
    <property type="entry name" value="ZINC_FINGER_C2H2_1"/>
    <property type="match status" value="5"/>
</dbReference>
<keyword evidence="3" id="KW-0677">Repeat</keyword>
<evidence type="ECO:0000256" key="2">
    <source>
        <dbReference type="ARBA" id="ARBA00022723"/>
    </source>
</evidence>
<dbReference type="InterPro" id="IPR013087">
    <property type="entry name" value="Znf_C2H2_type"/>
</dbReference>
<feature type="domain" description="C2H2-type" evidence="10">
    <location>
        <begin position="395"/>
        <end position="418"/>
    </location>
</feature>
<dbReference type="STRING" id="151549.A0A4C1W431"/>
<dbReference type="GO" id="GO:0010468">
    <property type="term" value="P:regulation of gene expression"/>
    <property type="evidence" value="ECO:0007669"/>
    <property type="project" value="TreeGrafter"/>
</dbReference>
<evidence type="ECO:0000313" key="12">
    <source>
        <dbReference type="Proteomes" id="UP000299102"/>
    </source>
</evidence>
<name>A0A4C1W431_EUMVA</name>
<feature type="domain" description="C2H2-type" evidence="10">
    <location>
        <begin position="300"/>
        <end position="328"/>
    </location>
</feature>
<dbReference type="SUPFAM" id="SSF57667">
    <property type="entry name" value="beta-beta-alpha zinc fingers"/>
    <property type="match status" value="3"/>
</dbReference>
<evidence type="ECO:0000256" key="5">
    <source>
        <dbReference type="ARBA" id="ARBA00022833"/>
    </source>
</evidence>
<dbReference type="SMART" id="SM00355">
    <property type="entry name" value="ZnF_C2H2"/>
    <property type="match status" value="7"/>
</dbReference>
<evidence type="ECO:0000256" key="1">
    <source>
        <dbReference type="ARBA" id="ARBA00004123"/>
    </source>
</evidence>
<comment type="subcellular location">
    <subcellularLocation>
        <location evidence="1">Nucleus</location>
    </subcellularLocation>
</comment>